<dbReference type="PANTHER" id="PTHR43685">
    <property type="entry name" value="GLYCOSYLTRANSFERASE"/>
    <property type="match status" value="1"/>
</dbReference>
<organism evidence="3 4">
    <name type="scientific">Persicirhabdus sediminis</name>
    <dbReference type="NCBI Taxonomy" id="454144"/>
    <lineage>
        <taxon>Bacteria</taxon>
        <taxon>Pseudomonadati</taxon>
        <taxon>Verrucomicrobiota</taxon>
        <taxon>Verrucomicrobiia</taxon>
        <taxon>Verrucomicrobiales</taxon>
        <taxon>Verrucomicrobiaceae</taxon>
        <taxon>Persicirhabdus</taxon>
    </lineage>
</organism>
<dbReference type="InterPro" id="IPR001173">
    <property type="entry name" value="Glyco_trans_2-like"/>
</dbReference>
<proteinExistence type="predicted"/>
<dbReference type="Pfam" id="PF13632">
    <property type="entry name" value="Glyco_trans_2_3"/>
    <property type="match status" value="1"/>
</dbReference>
<dbReference type="Gene3D" id="3.90.550.10">
    <property type="entry name" value="Spore Coat Polysaccharide Biosynthesis Protein SpsA, Chain A"/>
    <property type="match status" value="1"/>
</dbReference>
<sequence length="732" mass="82497">MARCFGRSFFVNDAVRHRLTVVGKFFSSAGQRVFIKCVTFGPFPDPQPDPASELAEVRSAGFNAIRIYGDPSDELLDAALANGLWVFVGVSWPWQDDFLRSKSSWLEVREQFKKSLLRWGKHQAVAAVYVANELNSDLARWLEVHRCVNALQELIELGRELMPHLLFAYSNYPTSEFLEPSNADFTAYNIYLEDRGDFAGYLPRLHHLAGDRPVLISEVGMDTQRHAEAEQSELLCWQLEECLLAGLAGTTVYAWSDRWFNGGRVVDDWSFGLKRRDGSAKPALADLTAQLKKVDGPEAGLDRYPKAYWPKISVIVCVHNGAHRMKACLQALSQLDYAKYEVIVVDDGSQDNIEQVVGEFSKVRLIRQPHAGLSAARNLGASKAKGEIFAYTDDDCEPDPAWLKWIAHGFNQLDWDACGGPNLPPAAENEAQAIVASAPGGPSHVMLDDVEAEHLPGCNLCVRRDAFEAIGGFDSIYWVAGDDVDFCWRLREAGYQLGFSGAAFVWHHRRTTLYRYLKQQRGYGRAEALLMREHPERFRRNQGASWEGVIYTGAAMSSVNHLGSMDADAVIYHGIVGAEPYQQLHRYVMPMRPLAAGHNGRKSQLKLQLVSWAQQKIRRWTRHWHSRKFRSQLELADPVVLAEPQEKYRTVDSQLAVPAGMSREQFFSRMQEIGWVRPERAQLWDLEKSSTGALLCWLPNQPDVVQVRFFLALGKDHFTSHKEMVSALSASA</sequence>
<comment type="caution">
    <text evidence="3">The sequence shown here is derived from an EMBL/GenBank/DDBJ whole genome shotgun (WGS) entry which is preliminary data.</text>
</comment>
<gene>
    <name evidence="3" type="ORF">JIN82_04300</name>
</gene>
<protein>
    <submittedName>
        <fullName evidence="3">Glycosyltransferase</fullName>
    </submittedName>
</protein>
<dbReference type="InterPro" id="IPR029044">
    <property type="entry name" value="Nucleotide-diphossugar_trans"/>
</dbReference>
<feature type="domain" description="Glycosyltransferase 2-like" evidence="2">
    <location>
        <begin position="455"/>
        <end position="523"/>
    </location>
</feature>
<dbReference type="EMBL" id="JAENIM010000021">
    <property type="protein sequence ID" value="MBK1790375.1"/>
    <property type="molecule type" value="Genomic_DNA"/>
</dbReference>
<evidence type="ECO:0000313" key="3">
    <source>
        <dbReference type="EMBL" id="MBK1790375.1"/>
    </source>
</evidence>
<name>A0A8J7SJV1_9BACT</name>
<dbReference type="RefSeq" id="WP_200310408.1">
    <property type="nucleotide sequence ID" value="NZ_JAENIM010000021.1"/>
</dbReference>
<evidence type="ECO:0000313" key="4">
    <source>
        <dbReference type="Proteomes" id="UP000624703"/>
    </source>
</evidence>
<dbReference type="Gene3D" id="3.20.20.80">
    <property type="entry name" value="Glycosidases"/>
    <property type="match status" value="1"/>
</dbReference>
<evidence type="ECO:0000259" key="2">
    <source>
        <dbReference type="Pfam" id="PF13632"/>
    </source>
</evidence>
<dbReference type="SUPFAM" id="SSF51445">
    <property type="entry name" value="(Trans)glycosidases"/>
    <property type="match status" value="1"/>
</dbReference>
<feature type="domain" description="Glycosyltransferase 2-like" evidence="1">
    <location>
        <begin position="313"/>
        <end position="415"/>
    </location>
</feature>
<dbReference type="Proteomes" id="UP000624703">
    <property type="component" value="Unassembled WGS sequence"/>
</dbReference>
<reference evidence="3" key="1">
    <citation type="submission" date="2021-01" db="EMBL/GenBank/DDBJ databases">
        <title>Modified the classification status of verrucomicrobia.</title>
        <authorList>
            <person name="Feng X."/>
        </authorList>
    </citation>
    <scope>NUCLEOTIDE SEQUENCE</scope>
    <source>
        <strain evidence="3">_KCTC 22039</strain>
    </source>
</reference>
<keyword evidence="4" id="KW-1185">Reference proteome</keyword>
<dbReference type="InterPro" id="IPR017853">
    <property type="entry name" value="GH"/>
</dbReference>
<accession>A0A8J7SJV1</accession>
<dbReference type="Pfam" id="PF00535">
    <property type="entry name" value="Glycos_transf_2"/>
    <property type="match status" value="1"/>
</dbReference>
<evidence type="ECO:0000259" key="1">
    <source>
        <dbReference type="Pfam" id="PF00535"/>
    </source>
</evidence>
<dbReference type="InterPro" id="IPR050834">
    <property type="entry name" value="Glycosyltransf_2"/>
</dbReference>
<dbReference type="SUPFAM" id="SSF53448">
    <property type="entry name" value="Nucleotide-diphospho-sugar transferases"/>
    <property type="match status" value="1"/>
</dbReference>
<dbReference type="PANTHER" id="PTHR43685:SF2">
    <property type="entry name" value="GLYCOSYLTRANSFERASE 2-LIKE DOMAIN-CONTAINING PROTEIN"/>
    <property type="match status" value="1"/>
</dbReference>
<dbReference type="AlphaFoldDB" id="A0A8J7SJV1"/>